<feature type="transmembrane region" description="Helical" evidence="1">
    <location>
        <begin position="56"/>
        <end position="77"/>
    </location>
</feature>
<keyword evidence="1" id="KW-0472">Membrane</keyword>
<organism evidence="2 3">
    <name type="scientific">Mycobacteroides abscessus subsp. bolletii</name>
    <dbReference type="NCBI Taxonomy" id="319705"/>
    <lineage>
        <taxon>Bacteria</taxon>
        <taxon>Bacillati</taxon>
        <taxon>Actinomycetota</taxon>
        <taxon>Actinomycetes</taxon>
        <taxon>Mycobacteriales</taxon>
        <taxon>Mycobacteriaceae</taxon>
        <taxon>Mycobacteroides</taxon>
        <taxon>Mycobacteroides abscessus</taxon>
    </lineage>
</organism>
<dbReference type="AlphaFoldDB" id="A0A9Q7SAJ1"/>
<dbReference type="Proteomes" id="UP000185183">
    <property type="component" value="Unassembled WGS sequence"/>
</dbReference>
<name>A0A9Q7SAJ1_9MYCO</name>
<accession>A0A9Q7SAJ1</accession>
<evidence type="ECO:0000313" key="3">
    <source>
        <dbReference type="Proteomes" id="UP000185183"/>
    </source>
</evidence>
<evidence type="ECO:0000256" key="1">
    <source>
        <dbReference type="SAM" id="Phobius"/>
    </source>
</evidence>
<comment type="caution">
    <text evidence="2">The sequence shown here is derived from an EMBL/GenBank/DDBJ whole genome shotgun (WGS) entry which is preliminary data.</text>
</comment>
<keyword evidence="1" id="KW-1133">Transmembrane helix</keyword>
<feature type="transmembrane region" description="Helical" evidence="1">
    <location>
        <begin position="12"/>
        <end position="36"/>
    </location>
</feature>
<keyword evidence="1" id="KW-0812">Transmembrane</keyword>
<dbReference type="EMBL" id="FSFA01000001">
    <property type="protein sequence ID" value="SHW86196.1"/>
    <property type="molecule type" value="Genomic_DNA"/>
</dbReference>
<sequence>MAIGIRGSIVMRNAITVVLLFLGVAAGVYLTGAGILLQAWEQSMSRSDQQPTTSSYLRWAGGAFGPALIAVCIWVGIRSLRRQRTNDLDIRPCQ</sequence>
<evidence type="ECO:0000313" key="2">
    <source>
        <dbReference type="EMBL" id="SHW86196.1"/>
    </source>
</evidence>
<reference evidence="2 3" key="1">
    <citation type="submission" date="2016-11" db="EMBL/GenBank/DDBJ databases">
        <authorList>
            <consortium name="Pathogen Informatics"/>
        </authorList>
    </citation>
    <scope>NUCLEOTIDE SEQUENCE [LARGE SCALE GENOMIC DNA]</scope>
    <source>
        <strain evidence="2 3">968</strain>
    </source>
</reference>
<proteinExistence type="predicted"/>
<gene>
    <name evidence="2" type="ORF">SAMEA2275694_00500</name>
</gene>
<protein>
    <submittedName>
        <fullName evidence="2">Uncharacterized protein</fullName>
    </submittedName>
</protein>